<dbReference type="PANTHER" id="PTHR48182:SF2">
    <property type="entry name" value="PROTEIN SERAC1"/>
    <property type="match status" value="1"/>
</dbReference>
<keyword evidence="6" id="KW-0472">Membrane</keyword>
<keyword evidence="4" id="KW-0256">Endoplasmic reticulum</keyword>
<evidence type="ECO:0000256" key="4">
    <source>
        <dbReference type="ARBA" id="ARBA00022824"/>
    </source>
</evidence>
<evidence type="ECO:0000256" key="3">
    <source>
        <dbReference type="ARBA" id="ARBA00004370"/>
    </source>
</evidence>
<keyword evidence="5" id="KW-0496">Mitochondrion</keyword>
<dbReference type="Gene3D" id="3.40.50.1820">
    <property type="entry name" value="alpha/beta hydrolase"/>
    <property type="match status" value="1"/>
</dbReference>
<gene>
    <name evidence="8" type="ORF">CMUS01_06243</name>
</gene>
<dbReference type="PANTHER" id="PTHR48182">
    <property type="entry name" value="PROTEIN SERAC1"/>
    <property type="match status" value="1"/>
</dbReference>
<dbReference type="GO" id="GO:0005739">
    <property type="term" value="C:mitochondrion"/>
    <property type="evidence" value="ECO:0007669"/>
    <property type="project" value="UniProtKB-SubCell"/>
</dbReference>
<keyword evidence="9" id="KW-1185">Reference proteome</keyword>
<evidence type="ECO:0000256" key="5">
    <source>
        <dbReference type="ARBA" id="ARBA00023128"/>
    </source>
</evidence>
<dbReference type="Pfam" id="PF12697">
    <property type="entry name" value="Abhydrolase_6"/>
    <property type="match status" value="1"/>
</dbReference>
<evidence type="ECO:0000256" key="2">
    <source>
        <dbReference type="ARBA" id="ARBA00004240"/>
    </source>
</evidence>
<protein>
    <recommendedName>
        <fullName evidence="7">AB hydrolase-1 domain-containing protein</fullName>
    </recommendedName>
</protein>
<dbReference type="GO" id="GO:0016020">
    <property type="term" value="C:membrane"/>
    <property type="evidence" value="ECO:0007669"/>
    <property type="project" value="UniProtKB-SubCell"/>
</dbReference>
<proteinExistence type="predicted"/>
<accession>A0A8H6KNM4</accession>
<name>A0A8H6KNM4_9PEZI</name>
<dbReference type="GO" id="GO:0005783">
    <property type="term" value="C:endoplasmic reticulum"/>
    <property type="evidence" value="ECO:0007669"/>
    <property type="project" value="UniProtKB-SubCell"/>
</dbReference>
<dbReference type="Proteomes" id="UP000639643">
    <property type="component" value="Unassembled WGS sequence"/>
</dbReference>
<dbReference type="InterPro" id="IPR029058">
    <property type="entry name" value="AB_hydrolase_fold"/>
</dbReference>
<dbReference type="EMBL" id="WIGM01000200">
    <property type="protein sequence ID" value="KAF6834218.1"/>
    <property type="molecule type" value="Genomic_DNA"/>
</dbReference>
<dbReference type="InterPro" id="IPR000073">
    <property type="entry name" value="AB_hydrolase_1"/>
</dbReference>
<evidence type="ECO:0000259" key="7">
    <source>
        <dbReference type="Pfam" id="PF12697"/>
    </source>
</evidence>
<reference evidence="8" key="1">
    <citation type="journal article" date="2020" name="Phytopathology">
        <title>Genome Sequence Resources of Colletotrichum truncatum, C. plurivorum, C. musicola, and C. sojae: Four Species Pathogenic to Soybean (Glycine max).</title>
        <authorList>
            <person name="Rogerio F."/>
            <person name="Boufleur T.R."/>
            <person name="Ciampi-Guillardi M."/>
            <person name="Sukno S.A."/>
            <person name="Thon M.R."/>
            <person name="Massola Junior N.S."/>
            <person name="Baroncelli R."/>
        </authorList>
    </citation>
    <scope>NUCLEOTIDE SEQUENCE</scope>
    <source>
        <strain evidence="8">LFN0074</strain>
    </source>
</reference>
<comment type="subcellular location">
    <subcellularLocation>
        <location evidence="2">Endoplasmic reticulum</location>
    </subcellularLocation>
    <subcellularLocation>
        <location evidence="3">Membrane</location>
    </subcellularLocation>
    <subcellularLocation>
        <location evidence="1">Mitochondrion</location>
    </subcellularLocation>
</comment>
<evidence type="ECO:0000313" key="8">
    <source>
        <dbReference type="EMBL" id="KAF6834218.1"/>
    </source>
</evidence>
<sequence length="286" mass="31668">MLSVVFIHGLTGHRENTWTSPTATDPWPKSLLPARISNVRVLTFGYDATIADWRSILSNNIVGNHAQDLLNALADLRGEDDSNARPIIFVCHSIGGLVCEYALVSSSQHPEKHLRAVSQSTKGIIFLGTPHHSPGLAVRAERLCGSIGILWQVDLSTIRVLRQDSEVLSRTQDSFHTMIQSRNSGDRRPVEITCFYEELLTSTVGIIVPQESAMLPGYRSIGIRSNHQDMTKFASPEEAGFMAICAEIQRWVKEMSPLTAVCEAGFRGHRSSQTFQWRGGETNSIL</sequence>
<organism evidence="8 9">
    <name type="scientific">Colletotrichum musicola</name>
    <dbReference type="NCBI Taxonomy" id="2175873"/>
    <lineage>
        <taxon>Eukaryota</taxon>
        <taxon>Fungi</taxon>
        <taxon>Dikarya</taxon>
        <taxon>Ascomycota</taxon>
        <taxon>Pezizomycotina</taxon>
        <taxon>Sordariomycetes</taxon>
        <taxon>Hypocreomycetidae</taxon>
        <taxon>Glomerellales</taxon>
        <taxon>Glomerellaceae</taxon>
        <taxon>Colletotrichum</taxon>
        <taxon>Colletotrichum orchidearum species complex</taxon>
    </lineage>
</organism>
<dbReference type="SUPFAM" id="SSF53474">
    <property type="entry name" value="alpha/beta-Hydrolases"/>
    <property type="match status" value="1"/>
</dbReference>
<dbReference type="InterPro" id="IPR052374">
    <property type="entry name" value="SERAC1"/>
</dbReference>
<dbReference type="AlphaFoldDB" id="A0A8H6KNM4"/>
<evidence type="ECO:0000313" key="9">
    <source>
        <dbReference type="Proteomes" id="UP000639643"/>
    </source>
</evidence>
<evidence type="ECO:0000256" key="6">
    <source>
        <dbReference type="ARBA" id="ARBA00023136"/>
    </source>
</evidence>
<comment type="caution">
    <text evidence="8">The sequence shown here is derived from an EMBL/GenBank/DDBJ whole genome shotgun (WGS) entry which is preliminary data.</text>
</comment>
<feature type="domain" description="AB hydrolase-1" evidence="7">
    <location>
        <begin position="4"/>
        <end position="103"/>
    </location>
</feature>
<evidence type="ECO:0000256" key="1">
    <source>
        <dbReference type="ARBA" id="ARBA00004173"/>
    </source>
</evidence>
<dbReference type="OrthoDB" id="7464126at2759"/>